<evidence type="ECO:0000313" key="2">
    <source>
        <dbReference type="Proteomes" id="UP001177260"/>
    </source>
</evidence>
<comment type="caution">
    <text evidence="1">The sequence shown here is derived from an EMBL/GenBank/DDBJ whole genome shotgun (WGS) entry which is preliminary data.</text>
</comment>
<sequence length="258" mass="25551">MRSVFFLTLSAIATLAAAASEKANPFNIPKDGYSFKTGEPTTLTWAPTTEGTVTLRLQWGGVLTPNSGTAIAKSISNSGSFTWTPPSDLAAQPDYTVEIISDDDTSEVNYLPRFVVAGATVHTTKSSTTSTASATTSTEASTTTSSEEKTTSTSSASKTNTKTETPTTLSTATSTGTGSSSATGTGSGSGEGSSTSTGSSTGSSSAAASTTSGQASSTNSASASASASETTVPNSNAGTTTRVSGAMMALVLAGVAVF</sequence>
<dbReference type="EMBL" id="JAOPJF010000117">
    <property type="protein sequence ID" value="KAK1139100.1"/>
    <property type="molecule type" value="Genomic_DNA"/>
</dbReference>
<proteinExistence type="predicted"/>
<reference evidence="1 2" key="1">
    <citation type="journal article" date="2023" name="ACS Omega">
        <title>Identification of the Neoaspergillic Acid Biosynthesis Gene Cluster by Establishing an In Vitro CRISPR-Ribonucleoprotein Genetic System in Aspergillus melleus.</title>
        <authorList>
            <person name="Yuan B."/>
            <person name="Grau M.F."/>
            <person name="Murata R.M."/>
            <person name="Torok T."/>
            <person name="Venkateswaran K."/>
            <person name="Stajich J.E."/>
            <person name="Wang C.C.C."/>
        </authorList>
    </citation>
    <scope>NUCLEOTIDE SEQUENCE [LARGE SCALE GENOMIC DNA]</scope>
    <source>
        <strain evidence="1 2">IMV 1140</strain>
    </source>
</reference>
<accession>A0ACC3ANC8</accession>
<evidence type="ECO:0000313" key="1">
    <source>
        <dbReference type="EMBL" id="KAK1139100.1"/>
    </source>
</evidence>
<protein>
    <submittedName>
        <fullName evidence="1">Uncharacterized protein</fullName>
    </submittedName>
</protein>
<organism evidence="1 2">
    <name type="scientific">Aspergillus melleus</name>
    <dbReference type="NCBI Taxonomy" id="138277"/>
    <lineage>
        <taxon>Eukaryota</taxon>
        <taxon>Fungi</taxon>
        <taxon>Dikarya</taxon>
        <taxon>Ascomycota</taxon>
        <taxon>Pezizomycotina</taxon>
        <taxon>Eurotiomycetes</taxon>
        <taxon>Eurotiomycetidae</taxon>
        <taxon>Eurotiales</taxon>
        <taxon>Aspergillaceae</taxon>
        <taxon>Aspergillus</taxon>
        <taxon>Aspergillus subgen. Circumdati</taxon>
    </lineage>
</organism>
<gene>
    <name evidence="1" type="ORF">N8T08_001286</name>
</gene>
<dbReference type="Proteomes" id="UP001177260">
    <property type="component" value="Unassembled WGS sequence"/>
</dbReference>
<keyword evidence="2" id="KW-1185">Reference proteome</keyword>
<name>A0ACC3ANC8_9EURO</name>